<proteinExistence type="predicted"/>
<evidence type="ECO:0000256" key="8">
    <source>
        <dbReference type="ARBA" id="ARBA00023136"/>
    </source>
</evidence>
<keyword evidence="6" id="KW-0344">Guanine-nucleotide releasing factor</keyword>
<dbReference type="InterPro" id="IPR000219">
    <property type="entry name" value="DH_dom"/>
</dbReference>
<evidence type="ECO:0000256" key="5">
    <source>
        <dbReference type="ARBA" id="ARBA00022553"/>
    </source>
</evidence>
<dbReference type="SMART" id="SM00325">
    <property type="entry name" value="RhoGEF"/>
    <property type="match status" value="1"/>
</dbReference>
<keyword evidence="7" id="KW-0175">Coiled coil</keyword>
<name>A0A851Y7N3_EOLRO</name>
<dbReference type="SMART" id="SM00233">
    <property type="entry name" value="PH"/>
    <property type="match status" value="1"/>
</dbReference>
<organism evidence="12 13">
    <name type="scientific">Eolophus roseicapilla</name>
    <name type="common">Galah cockatoo</name>
    <name type="synonym">Cacatua roseicapilla</name>
    <dbReference type="NCBI Taxonomy" id="176039"/>
    <lineage>
        <taxon>Eukaryota</taxon>
        <taxon>Metazoa</taxon>
        <taxon>Chordata</taxon>
        <taxon>Craniata</taxon>
        <taxon>Vertebrata</taxon>
        <taxon>Euteleostomi</taxon>
        <taxon>Archelosauria</taxon>
        <taxon>Archosauria</taxon>
        <taxon>Dinosauria</taxon>
        <taxon>Saurischia</taxon>
        <taxon>Theropoda</taxon>
        <taxon>Coelurosauria</taxon>
        <taxon>Aves</taxon>
        <taxon>Neognathae</taxon>
        <taxon>Neoaves</taxon>
        <taxon>Telluraves</taxon>
        <taxon>Australaves</taxon>
        <taxon>Psittaciformes</taxon>
        <taxon>Cacatuidae</taxon>
        <taxon>Eolophus</taxon>
    </lineage>
</organism>
<evidence type="ECO:0000313" key="12">
    <source>
        <dbReference type="EMBL" id="NXD73323.1"/>
    </source>
</evidence>
<keyword evidence="3" id="KW-0343">GTPase activation</keyword>
<comment type="caution">
    <text evidence="12">The sequence shown here is derived from an EMBL/GenBank/DDBJ whole genome shotgun (WGS) entry which is preliminary data.</text>
</comment>
<dbReference type="GO" id="GO:0007186">
    <property type="term" value="P:G protein-coupled receptor signaling pathway"/>
    <property type="evidence" value="ECO:0007669"/>
    <property type="project" value="InterPro"/>
</dbReference>
<dbReference type="InterPro" id="IPR041020">
    <property type="entry name" value="PH_16"/>
</dbReference>
<dbReference type="FunFam" id="1.20.900.10:FF:000006">
    <property type="entry name" value="Rho guanine nucleotide exchange factor (GEF) 11"/>
    <property type="match status" value="1"/>
</dbReference>
<dbReference type="SUPFAM" id="SSF48097">
    <property type="entry name" value="Regulator of G-protein signaling, RGS"/>
    <property type="match status" value="1"/>
</dbReference>
<evidence type="ECO:0000259" key="11">
    <source>
        <dbReference type="PROSITE" id="PS50010"/>
    </source>
</evidence>
<dbReference type="InterPro" id="IPR015212">
    <property type="entry name" value="RGS-like_dom"/>
</dbReference>
<evidence type="ECO:0000256" key="1">
    <source>
        <dbReference type="ARBA" id="ARBA00004370"/>
    </source>
</evidence>
<dbReference type="GO" id="GO:0005737">
    <property type="term" value="C:cytoplasm"/>
    <property type="evidence" value="ECO:0007669"/>
    <property type="project" value="UniProtKB-SubCell"/>
</dbReference>
<keyword evidence="5" id="KW-0597">Phosphoprotein</keyword>
<feature type="region of interest" description="Disordered" evidence="9">
    <location>
        <begin position="706"/>
        <end position="725"/>
    </location>
</feature>
<dbReference type="InterPro" id="IPR044926">
    <property type="entry name" value="RGS_subdomain_2"/>
</dbReference>
<dbReference type="PROSITE" id="PS50003">
    <property type="entry name" value="PH_DOMAIN"/>
    <property type="match status" value="1"/>
</dbReference>
<dbReference type="CDD" id="cd00160">
    <property type="entry name" value="RhoGEF"/>
    <property type="match status" value="1"/>
</dbReference>
<dbReference type="GO" id="GO:0001664">
    <property type="term" value="F:G protein-coupled receptor binding"/>
    <property type="evidence" value="ECO:0007669"/>
    <property type="project" value="TreeGrafter"/>
</dbReference>
<evidence type="ECO:0000256" key="3">
    <source>
        <dbReference type="ARBA" id="ARBA00022468"/>
    </source>
</evidence>
<evidence type="ECO:0000256" key="6">
    <source>
        <dbReference type="ARBA" id="ARBA00022658"/>
    </source>
</evidence>
<dbReference type="PANTHER" id="PTHR45872:SF1">
    <property type="entry name" value="RHO GUANINE NUCLEOTIDE EXCHANGE FACTOR 11"/>
    <property type="match status" value="1"/>
</dbReference>
<evidence type="ECO:0000313" key="13">
    <source>
        <dbReference type="Proteomes" id="UP000637704"/>
    </source>
</evidence>
<dbReference type="Proteomes" id="UP000637704">
    <property type="component" value="Unassembled WGS sequence"/>
</dbReference>
<feature type="compositionally biased region" description="Low complexity" evidence="9">
    <location>
        <begin position="277"/>
        <end position="290"/>
    </location>
</feature>
<dbReference type="GO" id="GO:0016020">
    <property type="term" value="C:membrane"/>
    <property type="evidence" value="ECO:0007669"/>
    <property type="project" value="UniProtKB-SubCell"/>
</dbReference>
<dbReference type="Pfam" id="PF17838">
    <property type="entry name" value="PH_16"/>
    <property type="match status" value="1"/>
</dbReference>
<dbReference type="InterPro" id="IPR035899">
    <property type="entry name" value="DBL_dom_sf"/>
</dbReference>
<dbReference type="InterPro" id="IPR037803">
    <property type="entry name" value="PRG_PH"/>
</dbReference>
<reference evidence="12" key="1">
    <citation type="submission" date="2019-09" db="EMBL/GenBank/DDBJ databases">
        <title>Bird 10,000 Genomes (B10K) Project - Family phase.</title>
        <authorList>
            <person name="Zhang G."/>
        </authorList>
    </citation>
    <scope>NUCLEOTIDE SEQUENCE</scope>
    <source>
        <strain evidence="12">B10K-DU-025-06</strain>
        <tissue evidence="12">Mixed tissue sample</tissue>
    </source>
</reference>
<dbReference type="AlphaFoldDB" id="A0A851Y7N3"/>
<dbReference type="Pfam" id="PF00621">
    <property type="entry name" value="RhoGEF"/>
    <property type="match status" value="1"/>
</dbReference>
<dbReference type="Pfam" id="PF09128">
    <property type="entry name" value="RGS-like"/>
    <property type="match status" value="1"/>
</dbReference>
<dbReference type="SUPFAM" id="SSF48065">
    <property type="entry name" value="DBL homology domain (DH-domain)"/>
    <property type="match status" value="1"/>
</dbReference>
<dbReference type="Gene3D" id="1.20.900.10">
    <property type="entry name" value="Dbl homology (DH) domain"/>
    <property type="match status" value="1"/>
</dbReference>
<accession>A0A851Y7N3</accession>
<dbReference type="PROSITE" id="PS50010">
    <property type="entry name" value="DH_2"/>
    <property type="match status" value="1"/>
</dbReference>
<evidence type="ECO:0000256" key="9">
    <source>
        <dbReference type="SAM" id="MobiDB-lite"/>
    </source>
</evidence>
<dbReference type="Gene3D" id="2.30.29.30">
    <property type="entry name" value="Pleckstrin-homology domain (PH domain)/Phosphotyrosine-binding domain (PTB)"/>
    <property type="match status" value="1"/>
</dbReference>
<dbReference type="GO" id="GO:0005096">
    <property type="term" value="F:GTPase activator activity"/>
    <property type="evidence" value="ECO:0007669"/>
    <property type="project" value="UniProtKB-KW"/>
</dbReference>
<comment type="subcellular location">
    <subcellularLocation>
        <location evidence="2">Cytoplasm</location>
    </subcellularLocation>
    <subcellularLocation>
        <location evidence="1">Membrane</location>
    </subcellularLocation>
</comment>
<feature type="compositionally biased region" description="Basic and acidic residues" evidence="9">
    <location>
        <begin position="143"/>
        <end position="155"/>
    </location>
</feature>
<keyword evidence="4" id="KW-0963">Cytoplasm</keyword>
<feature type="non-terminal residue" evidence="12">
    <location>
        <position position="937"/>
    </location>
</feature>
<feature type="domain" description="DH" evidence="11">
    <location>
        <begin position="360"/>
        <end position="549"/>
    </location>
</feature>
<dbReference type="FunFam" id="2.30.29.30:FF:000072">
    <property type="entry name" value="Rho guanine nucleotide exchange factor 1"/>
    <property type="match status" value="1"/>
</dbReference>
<dbReference type="GO" id="GO:0007266">
    <property type="term" value="P:Rho protein signal transduction"/>
    <property type="evidence" value="ECO:0007669"/>
    <property type="project" value="InterPro"/>
</dbReference>
<feature type="domain" description="PH" evidence="10">
    <location>
        <begin position="591"/>
        <end position="704"/>
    </location>
</feature>
<feature type="region of interest" description="Disordered" evidence="9">
    <location>
        <begin position="202"/>
        <end position="306"/>
    </location>
</feature>
<feature type="compositionally biased region" description="Polar residues" evidence="9">
    <location>
        <begin position="207"/>
        <end position="218"/>
    </location>
</feature>
<dbReference type="SUPFAM" id="SSF50729">
    <property type="entry name" value="PH domain-like"/>
    <property type="match status" value="1"/>
</dbReference>
<feature type="non-terminal residue" evidence="12">
    <location>
        <position position="1"/>
    </location>
</feature>
<feature type="compositionally biased region" description="Basic and acidic residues" evidence="9">
    <location>
        <begin position="227"/>
        <end position="263"/>
    </location>
</feature>
<dbReference type="InterPro" id="IPR011993">
    <property type="entry name" value="PH-like_dom_sf"/>
</dbReference>
<feature type="region of interest" description="Disordered" evidence="9">
    <location>
        <begin position="736"/>
        <end position="784"/>
    </location>
</feature>
<dbReference type="PROSITE" id="PS00741">
    <property type="entry name" value="DH_1"/>
    <property type="match status" value="1"/>
</dbReference>
<evidence type="ECO:0000256" key="4">
    <source>
        <dbReference type="ARBA" id="ARBA00022490"/>
    </source>
</evidence>
<protein>
    <submittedName>
        <fullName evidence="12">ARHGB factor</fullName>
    </submittedName>
</protein>
<dbReference type="Gene3D" id="1.10.167.10">
    <property type="entry name" value="Regulator of G-protein Signalling 4, domain 2"/>
    <property type="match status" value="1"/>
</dbReference>
<dbReference type="PANTHER" id="PTHR45872">
    <property type="entry name" value="RHO GUANINE NUCLEOTIDE EXCHANGE FACTOR 2, ISOFORM D"/>
    <property type="match status" value="1"/>
</dbReference>
<keyword evidence="13" id="KW-1185">Reference proteome</keyword>
<dbReference type="GO" id="GO:0005085">
    <property type="term" value="F:guanyl-nucleotide exchange factor activity"/>
    <property type="evidence" value="ECO:0007669"/>
    <property type="project" value="UniProtKB-KW"/>
</dbReference>
<dbReference type="InterPro" id="IPR036305">
    <property type="entry name" value="RGS_sf"/>
</dbReference>
<feature type="region of interest" description="Disordered" evidence="9">
    <location>
        <begin position="846"/>
        <end position="937"/>
    </location>
</feature>
<dbReference type="CDD" id="cd13391">
    <property type="entry name" value="PH_PRG"/>
    <property type="match status" value="1"/>
</dbReference>
<evidence type="ECO:0000256" key="2">
    <source>
        <dbReference type="ARBA" id="ARBA00004496"/>
    </source>
</evidence>
<evidence type="ECO:0000259" key="10">
    <source>
        <dbReference type="PROSITE" id="PS50003"/>
    </source>
</evidence>
<dbReference type="InterPro" id="IPR001331">
    <property type="entry name" value="GDS_CDC24_CS"/>
</dbReference>
<keyword evidence="8" id="KW-0472">Membrane</keyword>
<dbReference type="InterPro" id="IPR001849">
    <property type="entry name" value="PH_domain"/>
</dbReference>
<evidence type="ECO:0000256" key="7">
    <source>
        <dbReference type="ARBA" id="ARBA00023054"/>
    </source>
</evidence>
<dbReference type="EMBL" id="WBNI01002694">
    <property type="protein sequence ID" value="NXD73323.1"/>
    <property type="molecule type" value="Genomic_DNA"/>
</dbReference>
<gene>
    <name evidence="12" type="primary">Arhgef11_0</name>
    <name evidence="12" type="ORF">EOLROS_R02514</name>
</gene>
<feature type="region of interest" description="Disordered" evidence="9">
    <location>
        <begin position="111"/>
        <end position="173"/>
    </location>
</feature>
<sequence>PPQPLRVKVAEQLLADIESRLRNGDDIRAALFEAQEMVMPEIQEQIQDYRTKRTMGLGSLYGENDLLDLDGDPQKERQVAEKQLAQLGDILSPMAFALSTYMNHAGIRSREPRAAGASEKAPSLPDRDKWLPFFPKAKKSSSTKKDKDAMEDKKRNPILKYIGKPKISSQSTPSHCCSLLALAPAVKPGNVRNIIQHFENNQHCESQEPGSQRLSTGSFPEDLLESDSSRAEVKLGRSESLKGREEMKKSRKVENVPRSRSDVDMDAAAEATRLHQSASSSASSLSARSLENPTPPYTPKMGRRSIESPNLGFGVDPFLPHLLEDEQGPLSDLEPELDNQNWQHTVSRDLVANLPQKEIDRQEVINELFATEGSHLRILRVLDLLFYQRMKKESLLSREELALLFPNLPDLIEIHNSLSESMKKLREEGPIIKEIGDLMLSRFDGLAKEEIQQVAADFCSYQSIALELIKTKQRKETRFQIFMQEAESNPQCRRLQLKDLIISEMQRLTKYPLLLENIIKHTEVGTSEHEKLCRARDQCRDILRHVNEAVKRAENRHRLEGYQKRLDATSLERTSNPLAAEFKSLDLTSRRMIHEGPLSWRISKDKTVDLHVLLLEDLLVLLQKQDEKLVLKCHSKTALGTSDNKQTFSPVLKLNSVLIRSVATDKRALFIICTSELGPQIYELVALTSSEKNTWMELLEEAVQSATRNATFPPKRRTPEPTRAAASGLVLQDPDVSPILSRGSGAEAEDCSSADVNAPALLGREKPPEEPLSSEVEEGEEELPAAPLPTGAAVEVPGPHPAEHGPPMCLLLPGPVSAEGLAEAALEDVESLRVLLLRRLVPGRDAEPEDELTPTPSVSGAAGQAWDLGLCSQDSALQEALAEPPEDTEPPDGPGPAEELRVVRKAGAMGGKEATPSPASSQSETELQEGGGAHVDG</sequence>